<evidence type="ECO:0000256" key="4">
    <source>
        <dbReference type="ARBA" id="ARBA00022801"/>
    </source>
</evidence>
<keyword evidence="6 9" id="KW-0482">Metalloprotease</keyword>
<dbReference type="InterPro" id="IPR001506">
    <property type="entry name" value="Peptidase_M12A"/>
</dbReference>
<evidence type="ECO:0000256" key="6">
    <source>
        <dbReference type="ARBA" id="ARBA00023049"/>
    </source>
</evidence>
<comment type="caution">
    <text evidence="8">Lacks conserved residue(s) required for the propagation of feature annotation.</text>
</comment>
<evidence type="ECO:0000259" key="12">
    <source>
        <dbReference type="PROSITE" id="PS51670"/>
    </source>
</evidence>
<keyword evidence="3 9" id="KW-0479">Metal-binding</keyword>
<keyword evidence="10" id="KW-0732">Signal</keyword>
<evidence type="ECO:0000256" key="1">
    <source>
        <dbReference type="ARBA" id="ARBA00002657"/>
    </source>
</evidence>
<dbReference type="OrthoDB" id="291007at2759"/>
<evidence type="ECO:0000256" key="10">
    <source>
        <dbReference type="RuleBase" id="RU361183"/>
    </source>
</evidence>
<dbReference type="PANTHER" id="PTHR10127:SF780">
    <property type="entry name" value="METALLOENDOPEPTIDASE"/>
    <property type="match status" value="1"/>
</dbReference>
<keyword evidence="5 9" id="KW-0862">Zinc</keyword>
<dbReference type="EMBL" id="HACA01017205">
    <property type="protein sequence ID" value="CDW34566.1"/>
    <property type="molecule type" value="Transcribed_RNA"/>
</dbReference>
<evidence type="ECO:0000256" key="3">
    <source>
        <dbReference type="ARBA" id="ARBA00022723"/>
    </source>
</evidence>
<dbReference type="AlphaFoldDB" id="A0A0K2UA41"/>
<keyword evidence="9" id="KW-1015">Disulfide bond</keyword>
<evidence type="ECO:0000256" key="7">
    <source>
        <dbReference type="ARBA" id="ARBA00023145"/>
    </source>
</evidence>
<dbReference type="GO" id="GO:0008270">
    <property type="term" value="F:zinc ion binding"/>
    <property type="evidence" value="ECO:0007669"/>
    <property type="project" value="UniProtKB-UniRule"/>
</dbReference>
<dbReference type="InterPro" id="IPR006026">
    <property type="entry name" value="Peptidase_Metallo"/>
</dbReference>
<feature type="active site" evidence="9">
    <location>
        <position position="143"/>
    </location>
</feature>
<feature type="binding site" evidence="9">
    <location>
        <position position="152"/>
    </location>
    <ligand>
        <name>Zn(2+)</name>
        <dbReference type="ChEBI" id="CHEBI:29105"/>
        <note>catalytic</note>
    </ligand>
</feature>
<dbReference type="CDD" id="cd04280">
    <property type="entry name" value="ZnMc_astacin_like"/>
    <property type="match status" value="1"/>
</dbReference>
<keyword evidence="4 9" id="KW-0378">Hydrolase</keyword>
<dbReference type="PRINTS" id="PR00480">
    <property type="entry name" value="ASTACIN"/>
</dbReference>
<feature type="domain" description="Peptidase M12A" evidence="13">
    <location>
        <begin position="48"/>
        <end position="269"/>
    </location>
</feature>
<dbReference type="GO" id="GO:0006508">
    <property type="term" value="P:proteolysis"/>
    <property type="evidence" value="ECO:0007669"/>
    <property type="project" value="UniProtKB-KW"/>
</dbReference>
<comment type="function">
    <text evidence="1">Metalloprotease.</text>
</comment>
<reference evidence="14" key="1">
    <citation type="submission" date="2014-05" db="EMBL/GenBank/DDBJ databases">
        <authorList>
            <person name="Chronopoulou M."/>
        </authorList>
    </citation>
    <scope>NUCLEOTIDE SEQUENCE</scope>
    <source>
        <tissue evidence="14">Whole organism</tissue>
    </source>
</reference>
<dbReference type="InterPro" id="IPR034035">
    <property type="entry name" value="Astacin-like_dom"/>
</dbReference>
<feature type="binding site" evidence="9">
    <location>
        <position position="146"/>
    </location>
    <ligand>
        <name>Zn(2+)</name>
        <dbReference type="ChEBI" id="CHEBI:29105"/>
        <note>catalytic</note>
    </ligand>
</feature>
<feature type="non-terminal residue" evidence="14">
    <location>
        <position position="1"/>
    </location>
</feature>
<dbReference type="Gene3D" id="3.40.390.10">
    <property type="entry name" value="Collagenase (Catalytic Domain)"/>
    <property type="match status" value="1"/>
</dbReference>
<dbReference type="InterPro" id="IPR003582">
    <property type="entry name" value="ShKT_dom"/>
</dbReference>
<evidence type="ECO:0000256" key="11">
    <source>
        <dbReference type="SAM" id="MobiDB-lite"/>
    </source>
</evidence>
<dbReference type="PROSITE" id="PS51864">
    <property type="entry name" value="ASTACIN"/>
    <property type="match status" value="1"/>
</dbReference>
<evidence type="ECO:0000256" key="8">
    <source>
        <dbReference type="PROSITE-ProRule" id="PRU01005"/>
    </source>
</evidence>
<sequence length="385" mass="43195">LNMGKLFIAIVLFQILFTIHLSGGNVSDEGSCKVLLGAYDRAAMYSRNFIGGRSNRWPNGIVPYIISSNFTSSQRQTIMDAIKHISDRTCVNFVERTNQTNYVDIFTGESGCYANFGYNSWRSISKLHLQSNGCVILGIITHELLHILGFSHEQTRPDRDQYVKINWENIDTAAYPNFWRALGENEPATIGYCGNVGIDQYDNCIAGFRAATFGLDYDYGSIMHYGLRFFSRNNKDTISLKKSTTAQIPNRSGMSSLDIQKTKLAYDCQNDATDSNTTPAPTTTTPAPTTTTPAPTTTSPAPTTPSPVPTTPAPSTSKPCVDTFRYCKYYKNYCGRHSYINRYCKKTCFNCVCENDLGDVVCSRLSGYCRYYFIKRFCQKTCRKC</sequence>
<feature type="compositionally biased region" description="Pro residues" evidence="11">
    <location>
        <begin position="302"/>
        <end position="312"/>
    </location>
</feature>
<evidence type="ECO:0000259" key="13">
    <source>
        <dbReference type="PROSITE" id="PS51864"/>
    </source>
</evidence>
<dbReference type="SUPFAM" id="SSF55486">
    <property type="entry name" value="Metalloproteases ('zincins'), catalytic domain"/>
    <property type="match status" value="1"/>
</dbReference>
<dbReference type="Pfam" id="PF01400">
    <property type="entry name" value="Astacin"/>
    <property type="match status" value="2"/>
</dbReference>
<feature type="signal peptide" evidence="10">
    <location>
        <begin position="1"/>
        <end position="24"/>
    </location>
</feature>
<evidence type="ECO:0000256" key="9">
    <source>
        <dbReference type="PROSITE-ProRule" id="PRU01211"/>
    </source>
</evidence>
<keyword evidence="2 9" id="KW-0645">Protease</keyword>
<feature type="binding site" evidence="9">
    <location>
        <position position="142"/>
    </location>
    <ligand>
        <name>Zn(2+)</name>
        <dbReference type="ChEBI" id="CHEBI:29105"/>
        <note>catalytic</note>
    </ligand>
</feature>
<accession>A0A0K2UA41</accession>
<proteinExistence type="predicted"/>
<feature type="compositionally biased region" description="Low complexity" evidence="11">
    <location>
        <begin position="277"/>
        <end position="301"/>
    </location>
</feature>
<dbReference type="GO" id="GO:0004222">
    <property type="term" value="F:metalloendopeptidase activity"/>
    <property type="evidence" value="ECO:0007669"/>
    <property type="project" value="UniProtKB-UniRule"/>
</dbReference>
<dbReference type="InterPro" id="IPR024079">
    <property type="entry name" value="MetalloPept_cat_dom_sf"/>
</dbReference>
<feature type="region of interest" description="Disordered" evidence="11">
    <location>
        <begin position="271"/>
        <end position="317"/>
    </location>
</feature>
<dbReference type="PROSITE" id="PS51670">
    <property type="entry name" value="SHKT"/>
    <property type="match status" value="1"/>
</dbReference>
<dbReference type="EC" id="3.4.24.-" evidence="10"/>
<feature type="disulfide bond" evidence="9">
    <location>
        <begin position="112"/>
        <end position="134"/>
    </location>
</feature>
<evidence type="ECO:0000256" key="5">
    <source>
        <dbReference type="ARBA" id="ARBA00022833"/>
    </source>
</evidence>
<organism evidence="14">
    <name type="scientific">Lepeophtheirus salmonis</name>
    <name type="common">Salmon louse</name>
    <name type="synonym">Caligus salmonis</name>
    <dbReference type="NCBI Taxonomy" id="72036"/>
    <lineage>
        <taxon>Eukaryota</taxon>
        <taxon>Metazoa</taxon>
        <taxon>Ecdysozoa</taxon>
        <taxon>Arthropoda</taxon>
        <taxon>Crustacea</taxon>
        <taxon>Multicrustacea</taxon>
        <taxon>Hexanauplia</taxon>
        <taxon>Copepoda</taxon>
        <taxon>Siphonostomatoida</taxon>
        <taxon>Caligidae</taxon>
        <taxon>Lepeophtheirus</taxon>
    </lineage>
</organism>
<comment type="cofactor">
    <cofactor evidence="9 10">
        <name>Zn(2+)</name>
        <dbReference type="ChEBI" id="CHEBI:29105"/>
    </cofactor>
    <text evidence="9 10">Binds 1 zinc ion per subunit.</text>
</comment>
<feature type="domain" description="ShKT" evidence="12">
    <location>
        <begin position="320"/>
        <end position="351"/>
    </location>
</feature>
<evidence type="ECO:0000313" key="14">
    <source>
        <dbReference type="EMBL" id="CDW34566.1"/>
    </source>
</evidence>
<keyword evidence="7" id="KW-0865">Zymogen</keyword>
<dbReference type="SMART" id="SM00235">
    <property type="entry name" value="ZnMc"/>
    <property type="match status" value="1"/>
</dbReference>
<protein>
    <recommendedName>
        <fullName evidence="10">Metalloendopeptidase</fullName>
        <ecNumber evidence="10">3.4.24.-</ecNumber>
    </recommendedName>
</protein>
<evidence type="ECO:0000256" key="2">
    <source>
        <dbReference type="ARBA" id="ARBA00022670"/>
    </source>
</evidence>
<feature type="chain" id="PRO_5005393111" description="Metalloendopeptidase" evidence="10">
    <location>
        <begin position="25"/>
        <end position="385"/>
    </location>
</feature>
<dbReference type="PANTHER" id="PTHR10127">
    <property type="entry name" value="DISCOIDIN, CUB, EGF, LAMININ , AND ZINC METALLOPROTEASE DOMAIN CONTAINING"/>
    <property type="match status" value="1"/>
</dbReference>
<name>A0A0K2UA41_LEPSM</name>